<dbReference type="SUPFAM" id="SSF55811">
    <property type="entry name" value="Nudix"/>
    <property type="match status" value="1"/>
</dbReference>
<protein>
    <recommendedName>
        <fullName evidence="4">RNA pyrophosphohydrolase</fullName>
        <ecNumber evidence="4">3.6.1.-</ecNumber>
    </recommendedName>
    <alternativeName>
        <fullName evidence="4">(Di)nucleoside polyphosphate hydrolase</fullName>
    </alternativeName>
</protein>
<dbReference type="PRINTS" id="PR00502">
    <property type="entry name" value="NUDIXFAMILY"/>
</dbReference>
<dbReference type="PATRIC" id="fig|86105.3.peg.1878"/>
<evidence type="ECO:0000313" key="6">
    <source>
        <dbReference type="EMBL" id="KIE04336.1"/>
    </source>
</evidence>
<organism evidence="6 7">
    <name type="scientific">Candidatus Jidaibacter acanthamoebae</name>
    <dbReference type="NCBI Taxonomy" id="86105"/>
    <lineage>
        <taxon>Bacteria</taxon>
        <taxon>Pseudomonadati</taxon>
        <taxon>Pseudomonadota</taxon>
        <taxon>Alphaproteobacteria</taxon>
        <taxon>Rickettsiales</taxon>
        <taxon>Candidatus Midichloriaceae</taxon>
        <taxon>Candidatus Jidaibacter</taxon>
    </lineage>
</organism>
<dbReference type="InterPro" id="IPR000086">
    <property type="entry name" value="NUDIX_hydrolase_dom"/>
</dbReference>
<dbReference type="GO" id="GO:0006753">
    <property type="term" value="P:nucleoside phosphate metabolic process"/>
    <property type="evidence" value="ECO:0007669"/>
    <property type="project" value="TreeGrafter"/>
</dbReference>
<comment type="cofactor">
    <cofactor evidence="1">
        <name>Mn(2+)</name>
        <dbReference type="ChEBI" id="CHEBI:29035"/>
    </cofactor>
</comment>
<dbReference type="EC" id="3.6.1.-" evidence="4"/>
<dbReference type="PROSITE" id="PS00893">
    <property type="entry name" value="NUDIX_BOX"/>
    <property type="match status" value="1"/>
</dbReference>
<dbReference type="HAMAP" id="MF_00298">
    <property type="entry name" value="Nudix_RppH"/>
    <property type="match status" value="1"/>
</dbReference>
<accession>A0A0C1MWQ7</accession>
<dbReference type="NCBIfam" id="NF001938">
    <property type="entry name" value="PRK00714.1-5"/>
    <property type="match status" value="1"/>
</dbReference>
<dbReference type="OrthoDB" id="9816040at2"/>
<dbReference type="EMBL" id="JSWE01000206">
    <property type="protein sequence ID" value="KIE04336.1"/>
    <property type="molecule type" value="Genomic_DNA"/>
</dbReference>
<dbReference type="PANTHER" id="PTHR11839">
    <property type="entry name" value="UDP/ADP-SUGAR PYROPHOSPHATASE"/>
    <property type="match status" value="1"/>
</dbReference>
<dbReference type="Pfam" id="PF00293">
    <property type="entry name" value="NUDIX"/>
    <property type="match status" value="1"/>
</dbReference>
<dbReference type="AlphaFoldDB" id="A0A0C1MWQ7"/>
<comment type="caution">
    <text evidence="6">The sequence shown here is derived from an EMBL/GenBank/DDBJ whole genome shotgun (WGS) entry which is preliminary data.</text>
</comment>
<feature type="short sequence motif" description="Nudix box" evidence="4">
    <location>
        <begin position="40"/>
        <end position="61"/>
    </location>
</feature>
<keyword evidence="7" id="KW-1185">Reference proteome</keyword>
<dbReference type="GO" id="GO:0008893">
    <property type="term" value="F:guanosine-3',5'-bis(diphosphate) 3'-diphosphatase activity"/>
    <property type="evidence" value="ECO:0007669"/>
    <property type="project" value="TreeGrafter"/>
</dbReference>
<dbReference type="Proteomes" id="UP000031258">
    <property type="component" value="Unassembled WGS sequence"/>
</dbReference>
<dbReference type="GO" id="GO:0019693">
    <property type="term" value="P:ribose phosphate metabolic process"/>
    <property type="evidence" value="ECO:0007669"/>
    <property type="project" value="TreeGrafter"/>
</dbReference>
<comment type="function">
    <text evidence="4">Accelerates the degradation of transcripts by removing pyrophosphate from the 5'-end of triphosphorylated RNA, leading to a more labile monophosphorylated state that can stimulate subsequent ribonuclease cleavage.</text>
</comment>
<dbReference type="InterPro" id="IPR022927">
    <property type="entry name" value="RppH"/>
</dbReference>
<dbReference type="NCBIfam" id="NF001936">
    <property type="entry name" value="PRK00714.1-3"/>
    <property type="match status" value="1"/>
</dbReference>
<reference evidence="6 7" key="1">
    <citation type="submission" date="2014-11" db="EMBL/GenBank/DDBJ databases">
        <title>A Rickettsiales Symbiont of Amoebae With Ancient Features.</title>
        <authorList>
            <person name="Schulz F."/>
            <person name="Martijn J."/>
            <person name="Wascher F."/>
            <person name="Kostanjsek R."/>
            <person name="Ettema T.J."/>
            <person name="Horn M."/>
        </authorList>
    </citation>
    <scope>NUCLEOTIDE SEQUENCE [LARGE SCALE GENOMIC DNA]</scope>
    <source>
        <strain evidence="6 7">UWC36</strain>
    </source>
</reference>
<dbReference type="RefSeq" id="WP_039458954.1">
    <property type="nucleotide sequence ID" value="NZ_JSWE01000206.1"/>
</dbReference>
<proteinExistence type="inferred from homology"/>
<comment type="cofactor">
    <cofactor evidence="4">
        <name>a divalent metal cation</name>
        <dbReference type="ChEBI" id="CHEBI:60240"/>
    </cofactor>
</comment>
<dbReference type="STRING" id="86105.NF27_IN00770"/>
<evidence type="ECO:0000259" key="5">
    <source>
        <dbReference type="PROSITE" id="PS51462"/>
    </source>
</evidence>
<dbReference type="GO" id="GO:0034432">
    <property type="term" value="F:bis(5'-adenosyl)-pentaphosphatase activity"/>
    <property type="evidence" value="ECO:0007669"/>
    <property type="project" value="TreeGrafter"/>
</dbReference>
<evidence type="ECO:0000256" key="2">
    <source>
        <dbReference type="ARBA" id="ARBA00001946"/>
    </source>
</evidence>
<dbReference type="InterPro" id="IPR020476">
    <property type="entry name" value="Nudix_hydrolase"/>
</dbReference>
<dbReference type="CDD" id="cd03671">
    <property type="entry name" value="NUDIX_Ap4A_hydrolase_plant_like"/>
    <property type="match status" value="1"/>
</dbReference>
<dbReference type="PROSITE" id="PS51462">
    <property type="entry name" value="NUDIX"/>
    <property type="match status" value="1"/>
</dbReference>
<comment type="cofactor">
    <cofactor evidence="2">
        <name>Mg(2+)</name>
        <dbReference type="ChEBI" id="CHEBI:18420"/>
    </cofactor>
</comment>
<evidence type="ECO:0000256" key="4">
    <source>
        <dbReference type="HAMAP-Rule" id="MF_00298"/>
    </source>
</evidence>
<feature type="domain" description="Nudix hydrolase" evidence="5">
    <location>
        <begin position="6"/>
        <end position="148"/>
    </location>
</feature>
<dbReference type="Gene3D" id="3.90.79.10">
    <property type="entry name" value="Nucleoside Triphosphate Pyrophosphohydrolase"/>
    <property type="match status" value="1"/>
</dbReference>
<name>A0A0C1MWQ7_9RICK</name>
<dbReference type="PANTHER" id="PTHR11839:SF22">
    <property type="entry name" value="NUDIX HYDROLASE 26, CHLOROPLASTIC"/>
    <property type="match status" value="1"/>
</dbReference>
<dbReference type="InterPro" id="IPR015797">
    <property type="entry name" value="NUDIX_hydrolase-like_dom_sf"/>
</dbReference>
<evidence type="ECO:0000256" key="1">
    <source>
        <dbReference type="ARBA" id="ARBA00001936"/>
    </source>
</evidence>
<evidence type="ECO:0000313" key="7">
    <source>
        <dbReference type="Proteomes" id="UP000031258"/>
    </source>
</evidence>
<keyword evidence="3 4" id="KW-0378">Hydrolase</keyword>
<dbReference type="InterPro" id="IPR020084">
    <property type="entry name" value="NUDIX_hydrolase_CS"/>
</dbReference>
<sequence>MEKNSTFRYGVGIMLINNENKVFVGQRVKESSEAWQMPQGGIDEGENPDQALMREVLEEIGTDNIEIIAGSSDWYQYNIPEQFIPLWWGGKYIGQKQKWYLAKFLGNDSEININTEIPEFINWKWVDVEELPELIVSFKKKLYQDLVEEFKPIIDKLSGS</sequence>
<gene>
    <name evidence="6" type="primary">rppH_2</name>
    <name evidence="4" type="synonym">nudH</name>
    <name evidence="4" type="synonym">rppH</name>
    <name evidence="6" type="ORF">NF27_IN00770</name>
</gene>
<evidence type="ECO:0000256" key="3">
    <source>
        <dbReference type="ARBA" id="ARBA00022801"/>
    </source>
</evidence>
<comment type="similarity">
    <text evidence="4">Belongs to the Nudix hydrolase family. RppH subfamily.</text>
</comment>